<sequence>MFPSLSFRLPFFRGSGSGGSSSSAGDQGRRIELPSVAVHDIETEKAARGRTLKHLVKANHANYSVIYHELRFHNHMPHLLGSAYVLGGTKEHLNEVYDTEAAGLEPWVDSPGEVSEEDWREFLGGRAYQRAFVDFFEDQLVLKRYDWKALLGEYMFEGKEPLVNGLISGLGHPLIHLGYAYELNSSSLAIEALALAACFYSPIRKYLDDPTYTRPAPFTSTAPLELIQRLSADTRFDGLFDHGGSDNIDKLFAEHEDLVLEYWNAWELSDPRQQFEDSQKAAVALLVATQEVGKEKFDFFAVHLLTTSHAVRILLPLVPARWHVSLVRQWWLFTLSVYIAQLRPKVELERITGYELEGRGWKFVVDKALKSEHALDAHFVKALRAMKVASETWGDPQDFYLKAAVRFADSFADWGGFAASNADGDDVRYHY</sequence>
<evidence type="ECO:0000313" key="2">
    <source>
        <dbReference type="EMBL" id="KAF2498541.1"/>
    </source>
</evidence>
<dbReference type="Pfam" id="PF14027">
    <property type="entry name" value="Questin_oxidase"/>
    <property type="match status" value="1"/>
</dbReference>
<dbReference type="GO" id="GO:0016491">
    <property type="term" value="F:oxidoreductase activity"/>
    <property type="evidence" value="ECO:0007669"/>
    <property type="project" value="UniProtKB-KW"/>
</dbReference>
<proteinExistence type="predicted"/>
<gene>
    <name evidence="2" type="ORF">BU16DRAFT_455544</name>
</gene>
<evidence type="ECO:0008006" key="4">
    <source>
        <dbReference type="Google" id="ProtNLM"/>
    </source>
</evidence>
<dbReference type="InterPro" id="IPR025337">
    <property type="entry name" value="Questin_oxidase-like"/>
</dbReference>
<keyword evidence="1" id="KW-0560">Oxidoreductase</keyword>
<reference evidence="2" key="1">
    <citation type="journal article" date="2020" name="Stud. Mycol.">
        <title>101 Dothideomycetes genomes: a test case for predicting lifestyles and emergence of pathogens.</title>
        <authorList>
            <person name="Haridas S."/>
            <person name="Albert R."/>
            <person name="Binder M."/>
            <person name="Bloem J."/>
            <person name="Labutti K."/>
            <person name="Salamov A."/>
            <person name="Andreopoulos B."/>
            <person name="Baker S."/>
            <person name="Barry K."/>
            <person name="Bills G."/>
            <person name="Bluhm B."/>
            <person name="Cannon C."/>
            <person name="Castanera R."/>
            <person name="Culley D."/>
            <person name="Daum C."/>
            <person name="Ezra D."/>
            <person name="Gonzalez J."/>
            <person name="Henrissat B."/>
            <person name="Kuo A."/>
            <person name="Liang C."/>
            <person name="Lipzen A."/>
            <person name="Lutzoni F."/>
            <person name="Magnuson J."/>
            <person name="Mondo S."/>
            <person name="Nolan M."/>
            <person name="Ohm R."/>
            <person name="Pangilinan J."/>
            <person name="Park H.-J."/>
            <person name="Ramirez L."/>
            <person name="Alfaro M."/>
            <person name="Sun H."/>
            <person name="Tritt A."/>
            <person name="Yoshinaga Y."/>
            <person name="Zwiers L.-H."/>
            <person name="Turgeon B."/>
            <person name="Goodwin S."/>
            <person name="Spatafora J."/>
            <person name="Crous P."/>
            <person name="Grigoriev I."/>
        </authorList>
    </citation>
    <scope>NUCLEOTIDE SEQUENCE</scope>
    <source>
        <strain evidence="2">CBS 269.34</strain>
    </source>
</reference>
<evidence type="ECO:0000256" key="1">
    <source>
        <dbReference type="ARBA" id="ARBA00023002"/>
    </source>
</evidence>
<organism evidence="2 3">
    <name type="scientific">Lophium mytilinum</name>
    <dbReference type="NCBI Taxonomy" id="390894"/>
    <lineage>
        <taxon>Eukaryota</taxon>
        <taxon>Fungi</taxon>
        <taxon>Dikarya</taxon>
        <taxon>Ascomycota</taxon>
        <taxon>Pezizomycotina</taxon>
        <taxon>Dothideomycetes</taxon>
        <taxon>Pleosporomycetidae</taxon>
        <taxon>Mytilinidiales</taxon>
        <taxon>Mytilinidiaceae</taxon>
        <taxon>Lophium</taxon>
    </lineage>
</organism>
<dbReference type="PANTHER" id="PTHR35870">
    <property type="entry name" value="PROTEIN, PUTATIVE (AFU_ORTHOLOGUE AFUA_5G03330)-RELATED"/>
    <property type="match status" value="1"/>
</dbReference>
<dbReference type="AlphaFoldDB" id="A0A6A6R1G7"/>
<accession>A0A6A6R1G7</accession>
<dbReference type="OrthoDB" id="10265971at2759"/>
<dbReference type="PANTHER" id="PTHR35870:SF6">
    <property type="entry name" value="MGS207 PROTEIN"/>
    <property type="match status" value="1"/>
</dbReference>
<keyword evidence="3" id="KW-1185">Reference proteome</keyword>
<dbReference type="Proteomes" id="UP000799750">
    <property type="component" value="Unassembled WGS sequence"/>
</dbReference>
<protein>
    <recommendedName>
        <fullName evidence="4">MGS207 protein</fullName>
    </recommendedName>
</protein>
<evidence type="ECO:0000313" key="3">
    <source>
        <dbReference type="Proteomes" id="UP000799750"/>
    </source>
</evidence>
<dbReference type="EMBL" id="MU004185">
    <property type="protein sequence ID" value="KAF2498541.1"/>
    <property type="molecule type" value="Genomic_DNA"/>
</dbReference>
<name>A0A6A6R1G7_9PEZI</name>